<dbReference type="EMBL" id="AMCI01002516">
    <property type="protein sequence ID" value="EJX02512.1"/>
    <property type="molecule type" value="Genomic_DNA"/>
</dbReference>
<evidence type="ECO:0000313" key="1">
    <source>
        <dbReference type="EMBL" id="EJX02512.1"/>
    </source>
</evidence>
<reference evidence="1" key="1">
    <citation type="journal article" date="2012" name="PLoS ONE">
        <title>Gene sets for utilization of primary and secondary nutrition supplies in the distal gut of endangered iberian lynx.</title>
        <authorList>
            <person name="Alcaide M."/>
            <person name="Messina E."/>
            <person name="Richter M."/>
            <person name="Bargiela R."/>
            <person name="Peplies J."/>
            <person name="Huws S.A."/>
            <person name="Newbold C.J."/>
            <person name="Golyshin P.N."/>
            <person name="Simon M.A."/>
            <person name="Lopez G."/>
            <person name="Yakimov M.M."/>
            <person name="Ferrer M."/>
        </authorList>
    </citation>
    <scope>NUCLEOTIDE SEQUENCE</scope>
</reference>
<protein>
    <submittedName>
        <fullName evidence="1">Uncharacterized protein</fullName>
    </submittedName>
</protein>
<gene>
    <name evidence="1" type="ORF">EVA_09383</name>
</gene>
<proteinExistence type="predicted"/>
<name>J9G5K7_9ZZZZ</name>
<organism evidence="1">
    <name type="scientific">gut metagenome</name>
    <dbReference type="NCBI Taxonomy" id="749906"/>
    <lineage>
        <taxon>unclassified sequences</taxon>
        <taxon>metagenomes</taxon>
        <taxon>organismal metagenomes</taxon>
    </lineage>
</organism>
<comment type="caution">
    <text evidence="1">The sequence shown here is derived from an EMBL/GenBank/DDBJ whole genome shotgun (WGS) entry which is preliminary data.</text>
</comment>
<sequence length="53" mass="5869">MLVTLAVRMADMTGKILEETGPEGLTYWHGHGDIFPKLEAALDGRFEGEGFFI</sequence>
<dbReference type="AlphaFoldDB" id="J9G5K7"/>
<accession>J9G5K7</accession>
<feature type="non-terminal residue" evidence="1">
    <location>
        <position position="53"/>
    </location>
</feature>